<accession>M0QJZ5</accession>
<proteinExistence type="predicted"/>
<dbReference type="STRING" id="1223545.GS4_20_00050"/>
<dbReference type="RefSeq" id="WP_007621519.1">
    <property type="nucleotide sequence ID" value="NZ_BANX01000020.1"/>
</dbReference>
<evidence type="ECO:0000313" key="3">
    <source>
        <dbReference type="Proteomes" id="UP000011666"/>
    </source>
</evidence>
<name>M0QJZ5_9ACTN</name>
<dbReference type="Proteomes" id="UP000011666">
    <property type="component" value="Unassembled WGS sequence"/>
</dbReference>
<dbReference type="eggNOG" id="ENOG5031ZYH">
    <property type="taxonomic scope" value="Bacteria"/>
</dbReference>
<feature type="region of interest" description="Disordered" evidence="1">
    <location>
        <begin position="109"/>
        <end position="128"/>
    </location>
</feature>
<evidence type="ECO:0000313" key="2">
    <source>
        <dbReference type="EMBL" id="GAC68940.1"/>
    </source>
</evidence>
<organism evidence="2 3">
    <name type="scientific">Gordonia soli NBRC 108243</name>
    <dbReference type="NCBI Taxonomy" id="1223545"/>
    <lineage>
        <taxon>Bacteria</taxon>
        <taxon>Bacillati</taxon>
        <taxon>Actinomycetota</taxon>
        <taxon>Actinomycetes</taxon>
        <taxon>Mycobacteriales</taxon>
        <taxon>Gordoniaceae</taxon>
        <taxon>Gordonia</taxon>
    </lineage>
</organism>
<feature type="compositionally biased region" description="Low complexity" evidence="1">
    <location>
        <begin position="109"/>
        <end position="127"/>
    </location>
</feature>
<comment type="caution">
    <text evidence="2">The sequence shown here is derived from an EMBL/GenBank/DDBJ whole genome shotgun (WGS) entry which is preliminary data.</text>
</comment>
<dbReference type="AlphaFoldDB" id="M0QJZ5"/>
<reference evidence="2 3" key="1">
    <citation type="submission" date="2013-01" db="EMBL/GenBank/DDBJ databases">
        <title>Whole genome shotgun sequence of Gordonia soli NBRC 108243.</title>
        <authorList>
            <person name="Isaki-Nakamura S."/>
            <person name="Hosoyama A."/>
            <person name="Tsuchikane K."/>
            <person name="Ando Y."/>
            <person name="Baba S."/>
            <person name="Ohji S."/>
            <person name="Hamada M."/>
            <person name="Tamura T."/>
            <person name="Yamazoe A."/>
            <person name="Yamazaki S."/>
            <person name="Fujita N."/>
        </authorList>
    </citation>
    <scope>NUCLEOTIDE SEQUENCE [LARGE SCALE GENOMIC DNA]</scope>
    <source>
        <strain evidence="2 3">NBRC 108243</strain>
    </source>
</reference>
<dbReference type="EMBL" id="BANX01000020">
    <property type="protein sequence ID" value="GAC68940.1"/>
    <property type="molecule type" value="Genomic_DNA"/>
</dbReference>
<dbReference type="OrthoDB" id="4382142at2"/>
<keyword evidence="3" id="KW-1185">Reference proteome</keyword>
<gene>
    <name evidence="2" type="ORF">GS4_20_00050</name>
</gene>
<protein>
    <submittedName>
        <fullName evidence="2">Uncharacterized protein</fullName>
    </submittedName>
</protein>
<sequence length="175" mass="17883">MARVISPRTPLVDRRTVLQGGLVVATGVLGLSLTGCDSGPSAEQIAAEALLPLADAALADEETARTLGPTLPEYSAALGVVAEQRALHARSLREEITRLDQDVAARISAPASASPTASAPSDTNASPIDLDGFRTRLRANADAAGRVAVDLDGYRAGLTGSISASVTTLVEVQLA</sequence>
<evidence type="ECO:0000256" key="1">
    <source>
        <dbReference type="SAM" id="MobiDB-lite"/>
    </source>
</evidence>